<proteinExistence type="predicted"/>
<protein>
    <submittedName>
        <fullName evidence="1">DUF1365 family protein</fullName>
    </submittedName>
</protein>
<sequence length="251" mass="29205">MIPSGHAVLTGEVGHKRYLPKVHGFDYQVHYFWLDLDELDRIPAKGWLWSQARFAACSYRRTDYLPGAADLTEAVRQKVRDLGFTGAVAKVCMMSPLANWGYYFSPLTLYYCFNATKQLVALLAEVSNTPWNERHYYLVPVADAERSHYQHDKAFHVSPFNPMDMQYHWAVRADAEQLELSITNFKAEQKVFSAWFHLGVQPFNLPLLKSLLIRRPWQNVQVMTRIYWHAIKLLFKAVPVYGHPKSKETPR</sequence>
<dbReference type="InterPro" id="IPR010775">
    <property type="entry name" value="DUF1365"/>
</dbReference>
<reference evidence="1 2" key="1">
    <citation type="submission" date="2023-07" db="EMBL/GenBank/DDBJ databases">
        <title>Sorghum-associated microbial communities from plants grown in Nebraska, USA.</title>
        <authorList>
            <person name="Schachtman D."/>
        </authorList>
    </citation>
    <scope>NUCLEOTIDE SEQUENCE [LARGE SCALE GENOMIC DNA]</scope>
    <source>
        <strain evidence="1 2">4138</strain>
    </source>
</reference>
<evidence type="ECO:0000313" key="1">
    <source>
        <dbReference type="EMBL" id="MDR7119462.1"/>
    </source>
</evidence>
<organism evidence="1 2">
    <name type="scientific">Rheinheimera soli</name>
    <dbReference type="NCBI Taxonomy" id="443616"/>
    <lineage>
        <taxon>Bacteria</taxon>
        <taxon>Pseudomonadati</taxon>
        <taxon>Pseudomonadota</taxon>
        <taxon>Gammaproteobacteria</taxon>
        <taxon>Chromatiales</taxon>
        <taxon>Chromatiaceae</taxon>
        <taxon>Rheinheimera</taxon>
    </lineage>
</organism>
<dbReference type="PANTHER" id="PTHR33973">
    <property type="entry name" value="OS07G0153300 PROTEIN"/>
    <property type="match status" value="1"/>
</dbReference>
<gene>
    <name evidence="1" type="ORF">J2W69_000377</name>
</gene>
<dbReference type="EMBL" id="JAVDWR010000001">
    <property type="protein sequence ID" value="MDR7119462.1"/>
    <property type="molecule type" value="Genomic_DNA"/>
</dbReference>
<keyword evidence="2" id="KW-1185">Reference proteome</keyword>
<evidence type="ECO:0000313" key="2">
    <source>
        <dbReference type="Proteomes" id="UP001257909"/>
    </source>
</evidence>
<dbReference type="Proteomes" id="UP001257909">
    <property type="component" value="Unassembled WGS sequence"/>
</dbReference>
<comment type="caution">
    <text evidence="1">The sequence shown here is derived from an EMBL/GenBank/DDBJ whole genome shotgun (WGS) entry which is preliminary data.</text>
</comment>
<dbReference type="RefSeq" id="WP_310274016.1">
    <property type="nucleotide sequence ID" value="NZ_JAVDWR010000001.1"/>
</dbReference>
<accession>A0ABU1VUR0</accession>
<dbReference type="PANTHER" id="PTHR33973:SF4">
    <property type="entry name" value="OS07G0153300 PROTEIN"/>
    <property type="match status" value="1"/>
</dbReference>
<dbReference type="Pfam" id="PF07103">
    <property type="entry name" value="DUF1365"/>
    <property type="match status" value="1"/>
</dbReference>
<name>A0ABU1VUR0_9GAMM</name>